<dbReference type="PANTHER" id="PTHR48475:SF2">
    <property type="entry name" value="RIBONUCLEASE H"/>
    <property type="match status" value="1"/>
</dbReference>
<accession>A0A484N0U3</accession>
<protein>
    <recommendedName>
        <fullName evidence="5">Integrase zinc-binding domain-containing protein</fullName>
    </recommendedName>
</protein>
<evidence type="ECO:0000313" key="2">
    <source>
        <dbReference type="EMBL" id="VFQ94732.1"/>
    </source>
</evidence>
<gene>
    <name evidence="2" type="ORF">CCAM_LOCUS36508</name>
    <name evidence="3" type="ORF">CCAM_LOCUS36512</name>
</gene>
<feature type="compositionally biased region" description="Basic residues" evidence="1">
    <location>
        <begin position="234"/>
        <end position="248"/>
    </location>
</feature>
<feature type="compositionally biased region" description="Polar residues" evidence="1">
    <location>
        <begin position="153"/>
        <end position="162"/>
    </location>
</feature>
<evidence type="ECO:0008006" key="5">
    <source>
        <dbReference type="Google" id="ProtNLM"/>
    </source>
</evidence>
<feature type="region of interest" description="Disordered" evidence="1">
    <location>
        <begin position="222"/>
        <end position="317"/>
    </location>
</feature>
<dbReference type="PANTHER" id="PTHR48475">
    <property type="entry name" value="RIBONUCLEASE H"/>
    <property type="match status" value="1"/>
</dbReference>
<reference evidence="2 4" key="1">
    <citation type="submission" date="2018-04" db="EMBL/GenBank/DDBJ databases">
        <authorList>
            <person name="Vogel A."/>
        </authorList>
    </citation>
    <scope>NUCLEOTIDE SEQUENCE [LARGE SCALE GENOMIC DNA]</scope>
</reference>
<feature type="region of interest" description="Disordered" evidence="1">
    <location>
        <begin position="153"/>
        <end position="173"/>
    </location>
</feature>
<dbReference type="EMBL" id="OOIL02005433">
    <property type="protein sequence ID" value="VFQ94732.1"/>
    <property type="molecule type" value="Genomic_DNA"/>
</dbReference>
<organism evidence="2 4">
    <name type="scientific">Cuscuta campestris</name>
    <dbReference type="NCBI Taxonomy" id="132261"/>
    <lineage>
        <taxon>Eukaryota</taxon>
        <taxon>Viridiplantae</taxon>
        <taxon>Streptophyta</taxon>
        <taxon>Embryophyta</taxon>
        <taxon>Tracheophyta</taxon>
        <taxon>Spermatophyta</taxon>
        <taxon>Magnoliopsida</taxon>
        <taxon>eudicotyledons</taxon>
        <taxon>Gunneridae</taxon>
        <taxon>Pentapetalae</taxon>
        <taxon>asterids</taxon>
        <taxon>lamiids</taxon>
        <taxon>Solanales</taxon>
        <taxon>Convolvulaceae</taxon>
        <taxon>Cuscuteae</taxon>
        <taxon>Cuscuta</taxon>
        <taxon>Cuscuta subgen. Grammica</taxon>
        <taxon>Cuscuta sect. Cleistogrammica</taxon>
    </lineage>
</organism>
<name>A0A484N0U3_9ASTE</name>
<evidence type="ECO:0000256" key="1">
    <source>
        <dbReference type="SAM" id="MobiDB-lite"/>
    </source>
</evidence>
<dbReference type="OrthoDB" id="1690717at2759"/>
<dbReference type="Gene3D" id="1.10.340.70">
    <property type="match status" value="1"/>
</dbReference>
<proteinExistence type="predicted"/>
<keyword evidence="4" id="KW-1185">Reference proteome</keyword>
<dbReference type="Proteomes" id="UP000595140">
    <property type="component" value="Unassembled WGS sequence"/>
</dbReference>
<sequence>MLIAGSKCGSEVAHNIYTGTSLPEAQRQRLLPRQPRLKPFRMGARVAEQSANPLLHFELLRGRQLKKGHGAITRLANELKVNAVVDHLEQPVAPTGCPDELIGGLCLIAPGVEAPEVDYGLIKLFAGGRHVFFRPEEVFGDLKEKTFERTMVQTQSKANQPTENPPQGEISATRGCHLPISVTEAKALIQRIGITTDQFKEVVAALTQNQQVVVDDVTGAHVGGKVRPASSEGRKKKKTRRSQKKKATKPNGKEMLARAKYLASEEEDDEAPAHKEKKIVQPASEGRGPNLTGYQASRLPIHSVQSLRAPPRSRESYRVQDAPKFYEYHRNNTHKTSECVTLKKEMDQLIARGPPPRAERQAPGNTGGDLESSEKKWRNMVHFAEIQRPPLPKRKKREPMVFTDKDYLPVPSPRRDALVEQKGQLVSVLRSFKKLFVWGPEDMPCVDPRIVYHRLTMDPTHKPVKQKKCFLFSERMDFMTKEVSTLQSIRHIRERMKKYKDTALDLLNAFGAYLVEQVPREENTEADILSKLGPNSLEHIRARTQEEELSEPNISPGQVLVIIAKEPDWIDELTAYILEGSALVDSVAAKVVKRCAPSYALECRRLYKRSYNGTLLRCLRSEEAHKVMEAIHEGICSAHKGDFTMSRNVTLQGYFWTTIIRDCAKYVRIYKVCQDRSKGPG</sequence>
<dbReference type="EMBL" id="OOIL02005433">
    <property type="protein sequence ID" value="VFQ94736.1"/>
    <property type="molecule type" value="Genomic_DNA"/>
</dbReference>
<dbReference type="AlphaFoldDB" id="A0A484N0U3"/>
<feature type="region of interest" description="Disordered" evidence="1">
    <location>
        <begin position="352"/>
        <end position="373"/>
    </location>
</feature>
<evidence type="ECO:0000313" key="3">
    <source>
        <dbReference type="EMBL" id="VFQ94736.1"/>
    </source>
</evidence>
<evidence type="ECO:0000313" key="4">
    <source>
        <dbReference type="Proteomes" id="UP000595140"/>
    </source>
</evidence>